<evidence type="ECO:0000256" key="1">
    <source>
        <dbReference type="SAM" id="MobiDB-lite"/>
    </source>
</evidence>
<reference evidence="2" key="1">
    <citation type="submission" date="2021-01" db="EMBL/GenBank/DDBJ databases">
        <title>Whole genome shotgun sequence of Planosporangium flavigriseum NBRC 105377.</title>
        <authorList>
            <person name="Komaki H."/>
            <person name="Tamura T."/>
        </authorList>
    </citation>
    <scope>NUCLEOTIDE SEQUENCE</scope>
    <source>
        <strain evidence="2">NBRC 105377</strain>
    </source>
</reference>
<dbReference type="EMBL" id="BONU01000087">
    <property type="protein sequence ID" value="GIG76822.1"/>
    <property type="molecule type" value="Genomic_DNA"/>
</dbReference>
<comment type="caution">
    <text evidence="2">The sequence shown here is derived from an EMBL/GenBank/DDBJ whole genome shotgun (WGS) entry which is preliminary data.</text>
</comment>
<gene>
    <name evidence="2" type="ORF">Pfl04_52260</name>
</gene>
<accession>A0A8J3LRQ4</accession>
<feature type="region of interest" description="Disordered" evidence="1">
    <location>
        <begin position="40"/>
        <end position="62"/>
    </location>
</feature>
<protein>
    <submittedName>
        <fullName evidence="2">Uncharacterized protein</fullName>
    </submittedName>
</protein>
<dbReference type="AlphaFoldDB" id="A0A8J3LRQ4"/>
<keyword evidence="3" id="KW-1185">Reference proteome</keyword>
<evidence type="ECO:0000313" key="3">
    <source>
        <dbReference type="Proteomes" id="UP000653674"/>
    </source>
</evidence>
<name>A0A8J3LRQ4_9ACTN</name>
<sequence length="77" mass="9024">MYRLKIAIRDDYFHRVIRQRDTLDHIPLIGTSEVVAARSHPPRVKRIDSTSADRPGDSRYLMGDRPAINRRWSRVVP</sequence>
<proteinExistence type="predicted"/>
<dbReference type="Proteomes" id="UP000653674">
    <property type="component" value="Unassembled WGS sequence"/>
</dbReference>
<evidence type="ECO:0000313" key="2">
    <source>
        <dbReference type="EMBL" id="GIG76822.1"/>
    </source>
</evidence>
<organism evidence="2 3">
    <name type="scientific">Planosporangium flavigriseum</name>
    <dbReference type="NCBI Taxonomy" id="373681"/>
    <lineage>
        <taxon>Bacteria</taxon>
        <taxon>Bacillati</taxon>
        <taxon>Actinomycetota</taxon>
        <taxon>Actinomycetes</taxon>
        <taxon>Micromonosporales</taxon>
        <taxon>Micromonosporaceae</taxon>
        <taxon>Planosporangium</taxon>
    </lineage>
</organism>